<organism evidence="1 2">
    <name type="scientific">Pseudomonas fluorescens</name>
    <dbReference type="NCBI Taxonomy" id="294"/>
    <lineage>
        <taxon>Bacteria</taxon>
        <taxon>Pseudomonadati</taxon>
        <taxon>Pseudomonadota</taxon>
        <taxon>Gammaproteobacteria</taxon>
        <taxon>Pseudomonadales</taxon>
        <taxon>Pseudomonadaceae</taxon>
        <taxon>Pseudomonas</taxon>
    </lineage>
</organism>
<evidence type="ECO:0000313" key="2">
    <source>
        <dbReference type="Proteomes" id="UP000379480"/>
    </source>
</evidence>
<sequence length="45" mass="4988">MNIVCVDGVYIGKAKHLGQGLTRDIDKRPVANRLWLWLPLEGLGA</sequence>
<dbReference type="AlphaFoldDB" id="A0A5E7CBL5"/>
<name>A0A5E7CBL5_PSEFL</name>
<accession>A0A5E7CBL5</accession>
<gene>
    <name evidence="1" type="ORF">PS723_02727</name>
</gene>
<protein>
    <submittedName>
        <fullName evidence="1">Uncharacterized protein</fullName>
    </submittedName>
</protein>
<reference evidence="1 2" key="1">
    <citation type="submission" date="2019-09" db="EMBL/GenBank/DDBJ databases">
        <authorList>
            <person name="Chandra G."/>
            <person name="Truman W A."/>
        </authorList>
    </citation>
    <scope>NUCLEOTIDE SEQUENCE [LARGE SCALE GENOMIC DNA]</scope>
    <source>
        <strain evidence="1">PS723</strain>
    </source>
</reference>
<evidence type="ECO:0000313" key="1">
    <source>
        <dbReference type="EMBL" id="VVO02177.1"/>
    </source>
</evidence>
<dbReference type="Proteomes" id="UP000379480">
    <property type="component" value="Unassembled WGS sequence"/>
</dbReference>
<proteinExistence type="predicted"/>
<dbReference type="EMBL" id="CABVHY010000012">
    <property type="protein sequence ID" value="VVO02177.1"/>
    <property type="molecule type" value="Genomic_DNA"/>
</dbReference>